<evidence type="ECO:0000313" key="3">
    <source>
        <dbReference type="Proteomes" id="UP000287651"/>
    </source>
</evidence>
<feature type="region of interest" description="Disordered" evidence="1">
    <location>
        <begin position="1"/>
        <end position="49"/>
    </location>
</feature>
<name>A0A426ZW12_ENSVE</name>
<gene>
    <name evidence="2" type="ORF">B296_00029338</name>
</gene>
<sequence length="203" mass="21699">MTSSPSLTISGFTSSSSSSVPPPRVESCHPSGPAGDRSEPSSSSSGILTRSDIKAIRAMEIMKSHHDFDSTLSVESLVLIRKRFSILDEYALHAPLPEQRSYHELPGGIASRGCPRSAARASTPTAVVQSSPEVQKVRAEMTTLSLLSVGRSMMALYADGSLTIMNDTINIFYLGSSFTVTGRVIVPRGEMESPVNLVNVDVI</sequence>
<feature type="compositionally biased region" description="Low complexity" evidence="1">
    <location>
        <begin position="1"/>
        <end position="19"/>
    </location>
</feature>
<accession>A0A426ZW12</accession>
<dbReference type="AlphaFoldDB" id="A0A426ZW12"/>
<dbReference type="EMBL" id="AMZH03004776">
    <property type="protein sequence ID" value="RRT68168.1"/>
    <property type="molecule type" value="Genomic_DNA"/>
</dbReference>
<evidence type="ECO:0000313" key="2">
    <source>
        <dbReference type="EMBL" id="RRT68168.1"/>
    </source>
</evidence>
<protein>
    <submittedName>
        <fullName evidence="2">Uncharacterized protein</fullName>
    </submittedName>
</protein>
<organism evidence="2 3">
    <name type="scientific">Ensete ventricosum</name>
    <name type="common">Abyssinian banana</name>
    <name type="synonym">Musa ensete</name>
    <dbReference type="NCBI Taxonomy" id="4639"/>
    <lineage>
        <taxon>Eukaryota</taxon>
        <taxon>Viridiplantae</taxon>
        <taxon>Streptophyta</taxon>
        <taxon>Embryophyta</taxon>
        <taxon>Tracheophyta</taxon>
        <taxon>Spermatophyta</taxon>
        <taxon>Magnoliopsida</taxon>
        <taxon>Liliopsida</taxon>
        <taxon>Zingiberales</taxon>
        <taxon>Musaceae</taxon>
        <taxon>Ensete</taxon>
    </lineage>
</organism>
<dbReference type="Proteomes" id="UP000287651">
    <property type="component" value="Unassembled WGS sequence"/>
</dbReference>
<evidence type="ECO:0000256" key="1">
    <source>
        <dbReference type="SAM" id="MobiDB-lite"/>
    </source>
</evidence>
<reference evidence="2 3" key="1">
    <citation type="journal article" date="2014" name="Agronomy (Basel)">
        <title>A Draft Genome Sequence for Ensete ventricosum, the Drought-Tolerant Tree Against Hunger.</title>
        <authorList>
            <person name="Harrison J."/>
            <person name="Moore K.A."/>
            <person name="Paszkiewicz K."/>
            <person name="Jones T."/>
            <person name="Grant M."/>
            <person name="Ambacheew D."/>
            <person name="Muzemil S."/>
            <person name="Studholme D.J."/>
        </authorList>
    </citation>
    <scope>NUCLEOTIDE SEQUENCE [LARGE SCALE GENOMIC DNA]</scope>
</reference>
<comment type="caution">
    <text evidence="2">The sequence shown here is derived from an EMBL/GenBank/DDBJ whole genome shotgun (WGS) entry which is preliminary data.</text>
</comment>
<proteinExistence type="predicted"/>